<evidence type="ECO:0000313" key="1">
    <source>
        <dbReference type="EMBL" id="PXF60881.1"/>
    </source>
</evidence>
<dbReference type="Proteomes" id="UP000248329">
    <property type="component" value="Unassembled WGS sequence"/>
</dbReference>
<accession>A0AC61L3E0</accession>
<proteinExistence type="predicted"/>
<organism evidence="1 2">
    <name type="scientific">Candidatus Methanogaster sp</name>
    <dbReference type="NCBI Taxonomy" id="3386292"/>
    <lineage>
        <taxon>Archaea</taxon>
        <taxon>Methanobacteriati</taxon>
        <taxon>Methanobacteriota</taxon>
        <taxon>Stenosarchaea group</taxon>
        <taxon>Methanomicrobia</taxon>
        <taxon>Methanosarcinales</taxon>
        <taxon>ANME-2 cluster</taxon>
        <taxon>Candidatus Methanogasteraceae</taxon>
        <taxon>Candidatus Methanogaster</taxon>
    </lineage>
</organism>
<gene>
    <name evidence="1" type="ORF">C4B59_06850</name>
</gene>
<evidence type="ECO:0000313" key="2">
    <source>
        <dbReference type="Proteomes" id="UP000248329"/>
    </source>
</evidence>
<reference evidence="1" key="1">
    <citation type="submission" date="2018-01" db="EMBL/GenBank/DDBJ databases">
        <authorList>
            <person name="Krukenberg V."/>
        </authorList>
    </citation>
    <scope>NUCLEOTIDE SEQUENCE</scope>
    <source>
        <strain evidence="1">E20ANME2</strain>
    </source>
</reference>
<sequence>MVGDQHLFDQGAAIHKFTMPETGMSMSFAVPEREKMTPAIHLMNVRAKQVDLESLEPRSRVIERRKSCSEDYR</sequence>
<comment type="caution">
    <text evidence="1">The sequence shown here is derived from an EMBL/GenBank/DDBJ whole genome shotgun (WGS) entry which is preliminary data.</text>
</comment>
<dbReference type="EMBL" id="PQXF01000010">
    <property type="protein sequence ID" value="PXF60881.1"/>
    <property type="molecule type" value="Genomic_DNA"/>
</dbReference>
<name>A0AC61L3E0_9EURY</name>
<protein>
    <submittedName>
        <fullName evidence="1">Uncharacterized protein</fullName>
    </submittedName>
</protein>